<organism evidence="2 3">
    <name type="scientific">Pedobacter caeni</name>
    <dbReference type="NCBI Taxonomy" id="288992"/>
    <lineage>
        <taxon>Bacteria</taxon>
        <taxon>Pseudomonadati</taxon>
        <taxon>Bacteroidota</taxon>
        <taxon>Sphingobacteriia</taxon>
        <taxon>Sphingobacteriales</taxon>
        <taxon>Sphingobacteriaceae</taxon>
        <taxon>Pedobacter</taxon>
    </lineage>
</organism>
<dbReference type="AlphaFoldDB" id="A0A1M4W1Z0"/>
<dbReference type="EMBL" id="FQUQ01000001">
    <property type="protein sequence ID" value="SHE75294.1"/>
    <property type="molecule type" value="Genomic_DNA"/>
</dbReference>
<evidence type="ECO:0008006" key="4">
    <source>
        <dbReference type="Google" id="ProtNLM"/>
    </source>
</evidence>
<feature type="signal peptide" evidence="1">
    <location>
        <begin position="1"/>
        <end position="20"/>
    </location>
</feature>
<keyword evidence="3" id="KW-1185">Reference proteome</keyword>
<proteinExistence type="predicted"/>
<protein>
    <recommendedName>
        <fullName evidence="4">DUF4252 domain-containing protein</fullName>
    </recommendedName>
</protein>
<name>A0A1M4W1Z0_9SPHI</name>
<gene>
    <name evidence="2" type="ORF">SAMN04488522_1011104</name>
</gene>
<feature type="chain" id="PRO_5013019390" description="DUF4252 domain-containing protein" evidence="1">
    <location>
        <begin position="21"/>
        <end position="158"/>
    </location>
</feature>
<dbReference type="Proteomes" id="UP000184287">
    <property type="component" value="Unassembled WGS sequence"/>
</dbReference>
<dbReference type="RefSeq" id="WP_143166700.1">
    <property type="nucleotide sequence ID" value="NZ_FQUQ01000001.1"/>
</dbReference>
<evidence type="ECO:0000256" key="1">
    <source>
        <dbReference type="SAM" id="SignalP"/>
    </source>
</evidence>
<dbReference type="STRING" id="288992.SAMN04488522_1011104"/>
<reference evidence="3" key="1">
    <citation type="submission" date="2016-11" db="EMBL/GenBank/DDBJ databases">
        <authorList>
            <person name="Varghese N."/>
            <person name="Submissions S."/>
        </authorList>
    </citation>
    <scope>NUCLEOTIDE SEQUENCE [LARGE SCALE GENOMIC DNA]</scope>
    <source>
        <strain evidence="3">DSM 16990</strain>
    </source>
</reference>
<keyword evidence="1" id="KW-0732">Signal</keyword>
<evidence type="ECO:0000313" key="3">
    <source>
        <dbReference type="Proteomes" id="UP000184287"/>
    </source>
</evidence>
<dbReference type="OrthoDB" id="761965at2"/>
<accession>A0A1M4W1Z0</accession>
<sequence>MKTLLMMCVTLILFSGTSLKAQGIFDKIDKALSKVDKAANAADKTKGTSDKLFGFLSKKKKTTDTKTEEAMSTTITITGVDFGTLKALNENIQKCTGVEATKIKYNAAGSTIDVQHTGSSEDLLKLIQKSNSKDLFADKNLEGLEEGKIAVNAGKKKP</sequence>
<evidence type="ECO:0000313" key="2">
    <source>
        <dbReference type="EMBL" id="SHE75294.1"/>
    </source>
</evidence>